<keyword evidence="1" id="KW-1133">Transmembrane helix</keyword>
<name>A0A1I0CGC5_9BACI</name>
<dbReference type="AlphaFoldDB" id="A0A1I0CGC5"/>
<feature type="transmembrane region" description="Helical" evidence="1">
    <location>
        <begin position="140"/>
        <end position="162"/>
    </location>
</feature>
<dbReference type="EMBL" id="FOHE01000006">
    <property type="protein sequence ID" value="SET17994.1"/>
    <property type="molecule type" value="Genomic_DNA"/>
</dbReference>
<proteinExistence type="predicted"/>
<evidence type="ECO:0000313" key="3">
    <source>
        <dbReference type="Proteomes" id="UP000198618"/>
    </source>
</evidence>
<sequence length="186" mass="22107">MKRSFLDQFYTVDPVSGDYIIEIALKEYDDIFNTWDSSIYNIRDLDGSLKSFLEDCSYDIAPRKNIVLRFNMQNQTRNPLMEKKIETGIRNYFNYCLHLTRNKFSIKRKKTALYILVSFLFTVPSVYFQAINDHDVVSELVLLSLTVGGWVFLWEAFYQLFIQSSDLSKKKKQYRRIVNSPILFHY</sequence>
<evidence type="ECO:0000313" key="2">
    <source>
        <dbReference type="EMBL" id="SET17994.1"/>
    </source>
</evidence>
<keyword evidence="1" id="KW-0472">Membrane</keyword>
<dbReference type="STRING" id="930131.SAMN05216389_106192"/>
<accession>A0A1I0CGC5</accession>
<keyword evidence="1" id="KW-0812">Transmembrane</keyword>
<feature type="transmembrane region" description="Helical" evidence="1">
    <location>
        <begin position="111"/>
        <end position="128"/>
    </location>
</feature>
<protein>
    <submittedName>
        <fullName evidence="2">Uncharacterized protein</fullName>
    </submittedName>
</protein>
<dbReference type="RefSeq" id="WP_090868898.1">
    <property type="nucleotide sequence ID" value="NZ_FOHE01000006.1"/>
</dbReference>
<keyword evidence="3" id="KW-1185">Reference proteome</keyword>
<dbReference type="Proteomes" id="UP000198618">
    <property type="component" value="Unassembled WGS sequence"/>
</dbReference>
<dbReference type="OrthoDB" id="573194at2"/>
<evidence type="ECO:0000256" key="1">
    <source>
        <dbReference type="SAM" id="Phobius"/>
    </source>
</evidence>
<reference evidence="2 3" key="1">
    <citation type="submission" date="2016-10" db="EMBL/GenBank/DDBJ databases">
        <authorList>
            <person name="de Groot N.N."/>
        </authorList>
    </citation>
    <scope>NUCLEOTIDE SEQUENCE [LARGE SCALE GENOMIC DNA]</scope>
    <source>
        <strain evidence="2 3">IBRC-M 10780</strain>
    </source>
</reference>
<organism evidence="2 3">
    <name type="scientific">Oceanobacillus limi</name>
    <dbReference type="NCBI Taxonomy" id="930131"/>
    <lineage>
        <taxon>Bacteria</taxon>
        <taxon>Bacillati</taxon>
        <taxon>Bacillota</taxon>
        <taxon>Bacilli</taxon>
        <taxon>Bacillales</taxon>
        <taxon>Bacillaceae</taxon>
        <taxon>Oceanobacillus</taxon>
    </lineage>
</organism>
<gene>
    <name evidence="2" type="ORF">SAMN05216389_106192</name>
</gene>